<name>A0A941F307_9BACT</name>
<protein>
    <submittedName>
        <fullName evidence="1">Uncharacterized protein</fullName>
    </submittedName>
</protein>
<reference evidence="1" key="1">
    <citation type="journal article" date="2018" name="Int. J. Syst. Evol. Microbiol.">
        <title>Carboxylicivirga sediminis sp. nov., isolated from coastal sediment.</title>
        <authorList>
            <person name="Wang F.Q."/>
            <person name="Ren L.H."/>
            <person name="Zou R.J."/>
            <person name="Sun Y.Z."/>
            <person name="Liu X.J."/>
            <person name="Jiang F."/>
            <person name="Liu L.J."/>
        </authorList>
    </citation>
    <scope>NUCLEOTIDE SEQUENCE</scope>
    <source>
        <strain evidence="1">JR1</strain>
    </source>
</reference>
<evidence type="ECO:0000313" key="2">
    <source>
        <dbReference type="Proteomes" id="UP000679220"/>
    </source>
</evidence>
<dbReference type="AlphaFoldDB" id="A0A941F307"/>
<comment type="caution">
    <text evidence="1">The sequence shown here is derived from an EMBL/GenBank/DDBJ whole genome shotgun (WGS) entry which is preliminary data.</text>
</comment>
<organism evidence="1 2">
    <name type="scientific">Carboxylicivirga sediminis</name>
    <dbReference type="NCBI Taxonomy" id="2006564"/>
    <lineage>
        <taxon>Bacteria</taxon>
        <taxon>Pseudomonadati</taxon>
        <taxon>Bacteroidota</taxon>
        <taxon>Bacteroidia</taxon>
        <taxon>Marinilabiliales</taxon>
        <taxon>Marinilabiliaceae</taxon>
        <taxon>Carboxylicivirga</taxon>
    </lineage>
</organism>
<gene>
    <name evidence="1" type="ORF">KDU71_07555</name>
</gene>
<reference evidence="1" key="2">
    <citation type="submission" date="2021-04" db="EMBL/GenBank/DDBJ databases">
        <authorList>
            <person name="Zhang T."/>
            <person name="Zhang Y."/>
            <person name="Lu D."/>
            <person name="Zuo D."/>
            <person name="Du Z."/>
        </authorList>
    </citation>
    <scope>NUCLEOTIDE SEQUENCE</scope>
    <source>
        <strain evidence="1">JR1</strain>
    </source>
</reference>
<dbReference type="Proteomes" id="UP000679220">
    <property type="component" value="Unassembled WGS sequence"/>
</dbReference>
<accession>A0A941F307</accession>
<proteinExistence type="predicted"/>
<dbReference type="RefSeq" id="WP_212189318.1">
    <property type="nucleotide sequence ID" value="NZ_JAGTAR010000009.1"/>
</dbReference>
<dbReference type="EMBL" id="JAGTAR010000009">
    <property type="protein sequence ID" value="MBR8535412.1"/>
    <property type="molecule type" value="Genomic_DNA"/>
</dbReference>
<evidence type="ECO:0000313" key="1">
    <source>
        <dbReference type="EMBL" id="MBR8535412.1"/>
    </source>
</evidence>
<sequence>MKITQGYTLSQFVDIMKADGWKESDLIYRYNEFLKQPLTKEMFVNNKKCPIAPCENYQVKVKQFREAEKKVIFEDVRIEPYTHHSPIKDLFVNNKFIARTDSLGNWNFNCTTLGDLFEATKGELTLKNVEV</sequence>
<keyword evidence="2" id="KW-1185">Reference proteome</keyword>